<dbReference type="PANTHER" id="PTHR43312">
    <property type="entry name" value="D-THREO-ALDOSE 1-DEHYDROGENASE"/>
    <property type="match status" value="1"/>
</dbReference>
<dbReference type="EMBL" id="CP104013">
    <property type="protein sequence ID" value="UYP46844.1"/>
    <property type="molecule type" value="Genomic_DNA"/>
</dbReference>
<evidence type="ECO:0008006" key="5">
    <source>
        <dbReference type="Google" id="ProtNLM"/>
    </source>
</evidence>
<dbReference type="InterPro" id="IPR017900">
    <property type="entry name" value="4Fe4S_Fe_S_CS"/>
</dbReference>
<feature type="domain" description="4Fe-4S ferredoxin-type" evidence="2">
    <location>
        <begin position="296"/>
        <end position="369"/>
    </location>
</feature>
<evidence type="ECO:0000259" key="2">
    <source>
        <dbReference type="Pfam" id="PF13187"/>
    </source>
</evidence>
<reference evidence="3" key="1">
    <citation type="submission" date="2022-09" db="EMBL/GenBank/DDBJ databases">
        <title>Actin cytoskeleton and complex cell architecture in an #Asgard archaeon.</title>
        <authorList>
            <person name="Ponce Toledo R.I."/>
            <person name="Schleper C."/>
            <person name="Rodrigues Oliveira T."/>
            <person name="Wollweber F."/>
            <person name="Xu J."/>
            <person name="Rittmann S."/>
            <person name="Klingl A."/>
            <person name="Pilhofer M."/>
        </authorList>
    </citation>
    <scope>NUCLEOTIDE SEQUENCE</scope>
    <source>
        <strain evidence="3">B-35</strain>
    </source>
</reference>
<protein>
    <recommendedName>
        <fullName evidence="5">Aldo/keto reductase</fullName>
    </recommendedName>
</protein>
<keyword evidence="4" id="KW-1185">Reference proteome</keyword>
<dbReference type="InterPro" id="IPR036812">
    <property type="entry name" value="NAD(P)_OxRdtase_dom_sf"/>
</dbReference>
<dbReference type="InterPro" id="IPR020471">
    <property type="entry name" value="AKR"/>
</dbReference>
<dbReference type="PRINTS" id="PR00069">
    <property type="entry name" value="ALDKETRDTASE"/>
</dbReference>
<dbReference type="Pfam" id="PF00248">
    <property type="entry name" value="Aldo_ket_red"/>
    <property type="match status" value="1"/>
</dbReference>
<evidence type="ECO:0000259" key="1">
    <source>
        <dbReference type="Pfam" id="PF00248"/>
    </source>
</evidence>
<gene>
    <name evidence="3" type="ORF">NEF87_003129</name>
</gene>
<dbReference type="SUPFAM" id="SSF46548">
    <property type="entry name" value="alpha-helical ferredoxin"/>
    <property type="match status" value="1"/>
</dbReference>
<accession>A0ABY6HWL0</accession>
<sequence>MKYRKLFDEDTSILGFGCMRLPTIKEGDTTKINQPEAIKQIRHGIDQGINYIDTAWPYHNQESEVVVGKALQDGYREKVKLVTKAPVWEYKVPEDFEKYLKLQLEKLQTDHLDIYLLHALSKMRFSRVQELKLFEQAEKAKKAGLIKHFGFSFHGNYETFIEIIDAYDWDVTQIQFNYMDVNSQATEKGLKYAGKKGIPVIVMEPLLGGKLVRQTDEGLKFLNEAKTQQSLAAWALQFVWNYSEVKVVLSGMNTMEMIDENCASADRAGINSLSDEDLATIAGLKASFEKLIYIPCTRCEYCMPCPSGVNIPMNLRVLNEAVWTGSAASMQSWFDGFAQTEEALAEKPNNGAAQLCIECGQCLDKCPQSINIPEGLKKAASVFVDGVDPKSIV</sequence>
<dbReference type="Proteomes" id="UP001208689">
    <property type="component" value="Chromosome"/>
</dbReference>
<dbReference type="CDD" id="cd19096">
    <property type="entry name" value="AKR_Fe-S_oxidoreductase"/>
    <property type="match status" value="1"/>
</dbReference>
<feature type="domain" description="NADP-dependent oxidoreductase" evidence="1">
    <location>
        <begin position="14"/>
        <end position="282"/>
    </location>
</feature>
<dbReference type="InterPro" id="IPR023210">
    <property type="entry name" value="NADP_OxRdtase_dom"/>
</dbReference>
<proteinExistence type="predicted"/>
<name>A0ABY6HWL0_9ARCH</name>
<organism evidence="3 4">
    <name type="scientific">Candidatus Lokiarchaeum ossiferum</name>
    <dbReference type="NCBI Taxonomy" id="2951803"/>
    <lineage>
        <taxon>Archaea</taxon>
        <taxon>Promethearchaeati</taxon>
        <taxon>Promethearchaeota</taxon>
        <taxon>Promethearchaeia</taxon>
        <taxon>Promethearchaeales</taxon>
        <taxon>Promethearchaeaceae</taxon>
        <taxon>Candidatus Lokiarchaeum</taxon>
    </lineage>
</organism>
<dbReference type="Pfam" id="PF13187">
    <property type="entry name" value="Fer4_9"/>
    <property type="match status" value="1"/>
</dbReference>
<dbReference type="PROSITE" id="PS00198">
    <property type="entry name" value="4FE4S_FER_1"/>
    <property type="match status" value="1"/>
</dbReference>
<dbReference type="InterPro" id="IPR053135">
    <property type="entry name" value="AKR2_Oxidoreductase"/>
</dbReference>
<evidence type="ECO:0000313" key="4">
    <source>
        <dbReference type="Proteomes" id="UP001208689"/>
    </source>
</evidence>
<evidence type="ECO:0000313" key="3">
    <source>
        <dbReference type="EMBL" id="UYP46844.1"/>
    </source>
</evidence>
<dbReference type="Gene3D" id="3.20.20.100">
    <property type="entry name" value="NADP-dependent oxidoreductase domain"/>
    <property type="match status" value="1"/>
</dbReference>
<dbReference type="InterPro" id="IPR017896">
    <property type="entry name" value="4Fe4S_Fe-S-bd"/>
</dbReference>
<dbReference type="PANTHER" id="PTHR43312:SF2">
    <property type="entry name" value="OXIDOREDUCTASE"/>
    <property type="match status" value="1"/>
</dbReference>
<dbReference type="SUPFAM" id="SSF51430">
    <property type="entry name" value="NAD(P)-linked oxidoreductase"/>
    <property type="match status" value="1"/>
</dbReference>